<evidence type="ECO:0000256" key="6">
    <source>
        <dbReference type="ARBA" id="ARBA00022692"/>
    </source>
</evidence>
<dbReference type="GO" id="GO:0006935">
    <property type="term" value="P:chemotaxis"/>
    <property type="evidence" value="ECO:0007669"/>
    <property type="project" value="UniProtKB-KW"/>
</dbReference>
<evidence type="ECO:0000256" key="11">
    <source>
        <dbReference type="SAM" id="Phobius"/>
    </source>
</evidence>
<name>A0AAD1CGH6_PHODP</name>
<keyword evidence="5" id="KW-0145">Chemotaxis</keyword>
<evidence type="ECO:0000259" key="12">
    <source>
        <dbReference type="Pfam" id="PF02743"/>
    </source>
</evidence>
<keyword evidence="7 11" id="KW-1133">Transmembrane helix</keyword>
<organism evidence="13 14">
    <name type="scientific">Photobacterium damsela subsp. piscicida</name>
    <name type="common">Pasteurella piscicida</name>
    <dbReference type="NCBI Taxonomy" id="38294"/>
    <lineage>
        <taxon>Bacteria</taxon>
        <taxon>Pseudomonadati</taxon>
        <taxon>Pseudomonadota</taxon>
        <taxon>Gammaproteobacteria</taxon>
        <taxon>Vibrionales</taxon>
        <taxon>Vibrionaceae</taxon>
        <taxon>Photobacterium</taxon>
    </lineage>
</organism>
<keyword evidence="4" id="KW-0488">Methylation</keyword>
<feature type="domain" description="Cache" evidence="12">
    <location>
        <begin position="36"/>
        <end position="258"/>
    </location>
</feature>
<dbReference type="GO" id="GO:0007165">
    <property type="term" value="P:signal transduction"/>
    <property type="evidence" value="ECO:0007669"/>
    <property type="project" value="UniProtKB-KW"/>
</dbReference>
<gene>
    <name evidence="13" type="ORF">PDPUS_1_02530</name>
</gene>
<dbReference type="Proteomes" id="UP000218676">
    <property type="component" value="Chromosome 1"/>
</dbReference>
<evidence type="ECO:0000256" key="5">
    <source>
        <dbReference type="ARBA" id="ARBA00022500"/>
    </source>
</evidence>
<protein>
    <submittedName>
        <fullName evidence="13">Methyl-accepting chemotaxis protein PctB</fullName>
    </submittedName>
</protein>
<dbReference type="CDD" id="cd12912">
    <property type="entry name" value="PDC2_MCP_like"/>
    <property type="match status" value="1"/>
</dbReference>
<keyword evidence="8 11" id="KW-0472">Membrane</keyword>
<keyword evidence="9" id="KW-0807">Transducer</keyword>
<dbReference type="PANTHER" id="PTHR10166">
    <property type="entry name" value="VOLTAGE-DEPENDENT CALCIUM CHANNEL SUBUNIT ALPHA-2/DELTA-RELATED"/>
    <property type="match status" value="1"/>
</dbReference>
<dbReference type="PANTHER" id="PTHR10166:SF37">
    <property type="entry name" value="STOLID, ISOFORM H"/>
    <property type="match status" value="1"/>
</dbReference>
<dbReference type="InterPro" id="IPR051173">
    <property type="entry name" value="Ca_channel_alpha-2/delta"/>
</dbReference>
<keyword evidence="6 11" id="KW-0812">Transmembrane</keyword>
<dbReference type="CDD" id="cd12913">
    <property type="entry name" value="PDC1_MCP_like"/>
    <property type="match status" value="1"/>
</dbReference>
<accession>A0AAD1CGH6</accession>
<comment type="subcellular location">
    <subcellularLocation>
        <location evidence="1">Cell inner membrane</location>
    </subcellularLocation>
    <subcellularLocation>
        <location evidence="2">Cell membrane</location>
        <topology evidence="2">Multi-pass membrane protein</topology>
    </subcellularLocation>
</comment>
<sequence>MKLTLKQKLIGSSLIALILMATSLTWLAANRLSEQTQQGIHSRVESLTKAATSGIRDWIQIRKSIASAFNHFATAPDVVPYLQQARYAGGFDDIYFGTPEGKMYRSHPERNRVDYDPRTRPWYQSAESENKQLITPAYRDAITNALLVTIAEPVHHNGQMLGIVGADVLIDQLINDVISLDAGKNASAMLIDRNNGTFLANSNQDLLLKPISALSSQLSINSVEQQINHQQFETVTIDGQPKLLYFANVPNTPWIFGVELDKATEEASYYASLTQLLITSVIITLAVIIAKTSTPDRTTRDGAAI</sequence>
<evidence type="ECO:0000256" key="10">
    <source>
        <dbReference type="ARBA" id="ARBA00029447"/>
    </source>
</evidence>
<dbReference type="Pfam" id="PF02743">
    <property type="entry name" value="dCache_1"/>
    <property type="match status" value="1"/>
</dbReference>
<comment type="similarity">
    <text evidence="10">Belongs to the methyl-accepting chemotaxis (MCP) protein family.</text>
</comment>
<evidence type="ECO:0000256" key="7">
    <source>
        <dbReference type="ARBA" id="ARBA00022989"/>
    </source>
</evidence>
<dbReference type="Gene3D" id="3.30.450.20">
    <property type="entry name" value="PAS domain"/>
    <property type="match status" value="2"/>
</dbReference>
<dbReference type="InterPro" id="IPR033479">
    <property type="entry name" value="dCache_1"/>
</dbReference>
<proteinExistence type="inferred from homology"/>
<keyword evidence="3" id="KW-1003">Cell membrane</keyword>
<dbReference type="SUPFAM" id="SSF103190">
    <property type="entry name" value="Sensory domain-like"/>
    <property type="match status" value="1"/>
</dbReference>
<evidence type="ECO:0000256" key="1">
    <source>
        <dbReference type="ARBA" id="ARBA00004533"/>
    </source>
</evidence>
<evidence type="ECO:0000313" key="14">
    <source>
        <dbReference type="Proteomes" id="UP000218676"/>
    </source>
</evidence>
<evidence type="ECO:0000256" key="3">
    <source>
        <dbReference type="ARBA" id="ARBA00022475"/>
    </source>
</evidence>
<dbReference type="GO" id="GO:0005886">
    <property type="term" value="C:plasma membrane"/>
    <property type="evidence" value="ECO:0007669"/>
    <property type="project" value="UniProtKB-SubCell"/>
</dbReference>
<dbReference type="FunFam" id="3.30.450.20:FF:000048">
    <property type="entry name" value="Methyl-accepting chemotaxis protein"/>
    <property type="match status" value="1"/>
</dbReference>
<evidence type="ECO:0000256" key="4">
    <source>
        <dbReference type="ARBA" id="ARBA00022481"/>
    </source>
</evidence>
<reference evidence="14" key="1">
    <citation type="submission" date="2017-05" db="EMBL/GenBank/DDBJ databases">
        <title>Whole genome sequence of fish pathogenic bacteria, Photobacterium damselae subsp. piscicida, strain 91-197, isolated from hybrid striped bass (Morone sp.) in USA.</title>
        <authorList>
            <person name="Teru Y."/>
            <person name="Hikima J."/>
            <person name="Kono T."/>
            <person name="Sakai M."/>
            <person name="Takano T."/>
            <person name="Hawke J.P."/>
            <person name="Takeyama H."/>
            <person name="Aoki T."/>
        </authorList>
    </citation>
    <scope>NUCLEOTIDE SEQUENCE [LARGE SCALE GENOMIC DNA]</scope>
    <source>
        <strain evidence="14">91-197</strain>
    </source>
</reference>
<feature type="transmembrane region" description="Helical" evidence="11">
    <location>
        <begin position="269"/>
        <end position="290"/>
    </location>
</feature>
<evidence type="ECO:0000256" key="8">
    <source>
        <dbReference type="ARBA" id="ARBA00023136"/>
    </source>
</evidence>
<dbReference type="AlphaFoldDB" id="A0AAD1CGH6"/>
<evidence type="ECO:0000256" key="9">
    <source>
        <dbReference type="ARBA" id="ARBA00023224"/>
    </source>
</evidence>
<dbReference type="InterPro" id="IPR029151">
    <property type="entry name" value="Sensor-like_sf"/>
</dbReference>
<evidence type="ECO:0000256" key="2">
    <source>
        <dbReference type="ARBA" id="ARBA00004651"/>
    </source>
</evidence>
<evidence type="ECO:0000313" key="13">
    <source>
        <dbReference type="EMBL" id="BAX53904.1"/>
    </source>
</evidence>
<dbReference type="EMBL" id="AP018045">
    <property type="protein sequence ID" value="BAX53904.1"/>
    <property type="molecule type" value="Genomic_DNA"/>
</dbReference>